<dbReference type="PROSITE" id="PS00108">
    <property type="entry name" value="PROTEIN_KINASE_ST"/>
    <property type="match status" value="1"/>
</dbReference>
<keyword evidence="3" id="KW-1185">Reference proteome</keyword>
<sequence>MSSSAPFEFSSLTYTLDDVIAETEDTAANTDDPALRTAALDLDKLVESPELPSIFALACLFNVPLFLTNETGTMVALKRYHPPTPGLRDRESSMARIHKLLGQELRAHCFPALREHENICKLLFLGWEDTSLLPAAALELATFGTLDDALQDMRSYSSALTKAHITFDIVAGLNAIHQCGLVHGDVKPGNIIICEHPSRLVIAKISDLNGVAPSESYGKKQSFFWSPLWQAPEALQRENNIDWQLCDVYSLAMVLTTIWTTKGWIPPGGCFLDPLLEYDYKDDAYMQRIEAAKLLPDRFDGSMVKTACQSLEGANIPPNLPMKDIISLGLSAIASRRPPLTEIMSRYLSKFALECGRTMQLASSDR</sequence>
<dbReference type="InterPro" id="IPR011009">
    <property type="entry name" value="Kinase-like_dom_sf"/>
</dbReference>
<dbReference type="AlphaFoldDB" id="A0A3M2SP24"/>
<dbReference type="InterPro" id="IPR050167">
    <property type="entry name" value="Ser_Thr_protein_kinase"/>
</dbReference>
<comment type="caution">
    <text evidence="2">The sequence shown here is derived from an EMBL/GenBank/DDBJ whole genome shotgun (WGS) entry which is preliminary data.</text>
</comment>
<reference evidence="2 3" key="1">
    <citation type="submission" date="2017-06" db="EMBL/GenBank/DDBJ databases">
        <title>Comparative genomic analysis of Ambrosia Fusariam Clade fungi.</title>
        <authorList>
            <person name="Stajich J.E."/>
            <person name="Carrillo J."/>
            <person name="Kijimoto T."/>
            <person name="Eskalen A."/>
            <person name="O'Donnell K."/>
            <person name="Kasson M."/>
        </authorList>
    </citation>
    <scope>NUCLEOTIDE SEQUENCE [LARGE SCALE GENOMIC DNA]</scope>
    <source>
        <strain evidence="2">UCR3666</strain>
    </source>
</reference>
<dbReference type="Pfam" id="PF00069">
    <property type="entry name" value="Pkinase"/>
    <property type="match status" value="1"/>
</dbReference>
<evidence type="ECO:0000313" key="3">
    <source>
        <dbReference type="Proteomes" id="UP000277212"/>
    </source>
</evidence>
<dbReference type="SMART" id="SM00220">
    <property type="entry name" value="S_TKc"/>
    <property type="match status" value="1"/>
</dbReference>
<dbReference type="PROSITE" id="PS50011">
    <property type="entry name" value="PROTEIN_KINASE_DOM"/>
    <property type="match status" value="1"/>
</dbReference>
<evidence type="ECO:0000313" key="2">
    <source>
        <dbReference type="EMBL" id="RMJ19311.1"/>
    </source>
</evidence>
<feature type="domain" description="Protein kinase" evidence="1">
    <location>
        <begin position="40"/>
        <end position="352"/>
    </location>
</feature>
<dbReference type="GO" id="GO:0005737">
    <property type="term" value="C:cytoplasm"/>
    <property type="evidence" value="ECO:0007669"/>
    <property type="project" value="TreeGrafter"/>
</dbReference>
<dbReference type="InterPro" id="IPR008271">
    <property type="entry name" value="Ser/Thr_kinase_AS"/>
</dbReference>
<dbReference type="EMBL" id="NKUJ01000009">
    <property type="protein sequence ID" value="RMJ19311.1"/>
    <property type="molecule type" value="Genomic_DNA"/>
</dbReference>
<dbReference type="PANTHER" id="PTHR23257:SF963">
    <property type="entry name" value="AT08303P"/>
    <property type="match status" value="1"/>
</dbReference>
<dbReference type="PANTHER" id="PTHR23257">
    <property type="entry name" value="SERINE-THREONINE PROTEIN KINASE"/>
    <property type="match status" value="1"/>
</dbReference>
<dbReference type="GO" id="GO:0007165">
    <property type="term" value="P:signal transduction"/>
    <property type="evidence" value="ECO:0007669"/>
    <property type="project" value="TreeGrafter"/>
</dbReference>
<dbReference type="SUPFAM" id="SSF56112">
    <property type="entry name" value="Protein kinase-like (PK-like)"/>
    <property type="match status" value="1"/>
</dbReference>
<name>A0A3M2SP24_9HYPO</name>
<dbReference type="STRING" id="2010991.A0A3M2SP24"/>
<dbReference type="Proteomes" id="UP000277212">
    <property type="component" value="Unassembled WGS sequence"/>
</dbReference>
<dbReference type="GO" id="GO:0004672">
    <property type="term" value="F:protein kinase activity"/>
    <property type="evidence" value="ECO:0007669"/>
    <property type="project" value="InterPro"/>
</dbReference>
<accession>A0A3M2SP24</accession>
<dbReference type="InterPro" id="IPR000719">
    <property type="entry name" value="Prot_kinase_dom"/>
</dbReference>
<dbReference type="Gene3D" id="1.10.510.10">
    <property type="entry name" value="Transferase(Phosphotransferase) domain 1"/>
    <property type="match status" value="1"/>
</dbReference>
<protein>
    <recommendedName>
        <fullName evidence="1">Protein kinase domain-containing protein</fullName>
    </recommendedName>
</protein>
<gene>
    <name evidence="2" type="ORF">CDV36_001026</name>
</gene>
<evidence type="ECO:0000259" key="1">
    <source>
        <dbReference type="PROSITE" id="PS50011"/>
    </source>
</evidence>
<dbReference type="OrthoDB" id="4062651at2759"/>
<proteinExistence type="predicted"/>
<organism evidence="2 3">
    <name type="scientific">Fusarium kuroshium</name>
    <dbReference type="NCBI Taxonomy" id="2010991"/>
    <lineage>
        <taxon>Eukaryota</taxon>
        <taxon>Fungi</taxon>
        <taxon>Dikarya</taxon>
        <taxon>Ascomycota</taxon>
        <taxon>Pezizomycotina</taxon>
        <taxon>Sordariomycetes</taxon>
        <taxon>Hypocreomycetidae</taxon>
        <taxon>Hypocreales</taxon>
        <taxon>Nectriaceae</taxon>
        <taxon>Fusarium</taxon>
        <taxon>Fusarium solani species complex</taxon>
    </lineage>
</organism>
<dbReference type="GO" id="GO:0005524">
    <property type="term" value="F:ATP binding"/>
    <property type="evidence" value="ECO:0007669"/>
    <property type="project" value="InterPro"/>
</dbReference>